<evidence type="ECO:0000256" key="7">
    <source>
        <dbReference type="ARBA" id="ARBA00022967"/>
    </source>
</evidence>
<keyword evidence="1" id="KW-0813">Transport</keyword>
<accession>A0A4R8MA20</accession>
<proteinExistence type="predicted"/>
<dbReference type="PANTHER" id="PTHR43790:SF3">
    <property type="entry name" value="D-ALLOSE IMPORT ATP-BINDING PROTEIN ALSA-RELATED"/>
    <property type="match status" value="1"/>
</dbReference>
<dbReference type="InterPro" id="IPR003593">
    <property type="entry name" value="AAA+_ATPase"/>
</dbReference>
<keyword evidence="3" id="KW-0762">Sugar transport</keyword>
<dbReference type="PROSITE" id="PS00211">
    <property type="entry name" value="ABC_TRANSPORTER_1"/>
    <property type="match status" value="1"/>
</dbReference>
<dbReference type="CDD" id="cd03216">
    <property type="entry name" value="ABC_Carb_Monos_I"/>
    <property type="match status" value="1"/>
</dbReference>
<reference evidence="10 11" key="1">
    <citation type="submission" date="2019-03" db="EMBL/GenBank/DDBJ databases">
        <title>Genomic Encyclopedia of Type Strains, Phase IV (KMG-IV): sequencing the most valuable type-strain genomes for metagenomic binning, comparative biology and taxonomic classification.</title>
        <authorList>
            <person name="Goeker M."/>
        </authorList>
    </citation>
    <scope>NUCLEOTIDE SEQUENCE [LARGE SCALE GENOMIC DNA]</scope>
    <source>
        <strain evidence="10 11">DSM 25964</strain>
    </source>
</reference>
<keyword evidence="11" id="KW-1185">Reference proteome</keyword>
<dbReference type="EMBL" id="SORI01000004">
    <property type="protein sequence ID" value="TDY61858.1"/>
    <property type="molecule type" value="Genomic_DNA"/>
</dbReference>
<dbReference type="InterPro" id="IPR027417">
    <property type="entry name" value="P-loop_NTPase"/>
</dbReference>
<dbReference type="AlphaFoldDB" id="A0A4R8MA20"/>
<comment type="caution">
    <text evidence="10">The sequence shown here is derived from an EMBL/GenBank/DDBJ whole genome shotgun (WGS) entry which is preliminary data.</text>
</comment>
<dbReference type="SUPFAM" id="SSF52540">
    <property type="entry name" value="P-loop containing nucleoside triphosphate hydrolases"/>
    <property type="match status" value="2"/>
</dbReference>
<dbReference type="Proteomes" id="UP000295066">
    <property type="component" value="Unassembled WGS sequence"/>
</dbReference>
<dbReference type="OrthoDB" id="9771863at2"/>
<dbReference type="Pfam" id="PF00005">
    <property type="entry name" value="ABC_tran"/>
    <property type="match status" value="2"/>
</dbReference>
<keyword evidence="7" id="KW-1278">Translocase</keyword>
<evidence type="ECO:0000256" key="6">
    <source>
        <dbReference type="ARBA" id="ARBA00022840"/>
    </source>
</evidence>
<dbReference type="InterPro" id="IPR050107">
    <property type="entry name" value="ABC_carbohydrate_import_ATPase"/>
</dbReference>
<evidence type="ECO:0000313" key="11">
    <source>
        <dbReference type="Proteomes" id="UP000295066"/>
    </source>
</evidence>
<keyword evidence="8" id="KW-0472">Membrane</keyword>
<dbReference type="PROSITE" id="PS50893">
    <property type="entry name" value="ABC_TRANSPORTER_2"/>
    <property type="match status" value="1"/>
</dbReference>
<name>A0A4R8MA20_9BACT</name>
<keyword evidence="6 10" id="KW-0067">ATP-binding</keyword>
<dbReference type="RefSeq" id="WP_133956904.1">
    <property type="nucleotide sequence ID" value="NZ_SORI01000004.1"/>
</dbReference>
<keyword evidence="4" id="KW-0677">Repeat</keyword>
<dbReference type="SMART" id="SM00382">
    <property type="entry name" value="AAA"/>
    <property type="match status" value="2"/>
</dbReference>
<evidence type="ECO:0000256" key="2">
    <source>
        <dbReference type="ARBA" id="ARBA00022475"/>
    </source>
</evidence>
<feature type="domain" description="ABC transporter" evidence="9">
    <location>
        <begin position="6"/>
        <end position="498"/>
    </location>
</feature>
<dbReference type="Gene3D" id="3.40.50.300">
    <property type="entry name" value="P-loop containing nucleotide triphosphate hydrolases"/>
    <property type="match status" value="2"/>
</dbReference>
<sequence length="511" mass="55587">MKTPALTLNGISKIYPGTVALDRVSFEVYPGEVHGLIGKNGAGKSTLVGILAGLIEPTEGTISLGGRSFRTLSRVRAKREGVAIVPQEPELILDLSVAENLFLGELPSRKGLLDRKTMRTLAEEVLSAYGTGINAGLLAGDLSLSERQLLLILKSCVVEDAPIVVLDESSAPLSGRDALILRKIVEDLRSRGKAIVYISHHIDELLEICDRMTVLRDGKAVAVRERASLDHASLSELIIGEESSLTGGRSEDTPTPGEEILRVEGLSRWGAFGDISFSLRRGEILGLAGLRGSGRTELLKALAGIDPADEGEIFLRGNSVRFRSPAEALAEGIAYLPEEREKEGLLRSFSIRDNLLLNSFGNVCGGRFISWEKSEERALAVFREVRVKAFSIHQGVDELSGGNRQKVVIGRIMANSPEIYLLDEPTRGVDIGAKKAILSIVSERIRNGAGVIITSPGLDDLIEVCDRILVLSKGGIFREYERKDFSEHRLFLDMQGFGQQERRGGRECQAV</sequence>
<keyword evidence="5" id="KW-0547">Nucleotide-binding</keyword>
<dbReference type="PANTHER" id="PTHR43790">
    <property type="entry name" value="CARBOHYDRATE TRANSPORT ATP-BINDING PROTEIN MG119-RELATED"/>
    <property type="match status" value="1"/>
</dbReference>
<organism evidence="10 11">
    <name type="scientific">Aminivibrio pyruvatiphilus</name>
    <dbReference type="NCBI Taxonomy" id="1005740"/>
    <lineage>
        <taxon>Bacteria</taxon>
        <taxon>Thermotogati</taxon>
        <taxon>Synergistota</taxon>
        <taxon>Synergistia</taxon>
        <taxon>Synergistales</taxon>
        <taxon>Aminobacteriaceae</taxon>
        <taxon>Aminivibrio</taxon>
    </lineage>
</organism>
<dbReference type="CDD" id="cd03215">
    <property type="entry name" value="ABC_Carb_Monos_II"/>
    <property type="match status" value="1"/>
</dbReference>
<protein>
    <submittedName>
        <fullName evidence="10">Monosaccharide ABC transporter ATP-binding protein (CUT2 family)</fullName>
    </submittedName>
</protein>
<keyword evidence="2" id="KW-1003">Cell membrane</keyword>
<evidence type="ECO:0000256" key="4">
    <source>
        <dbReference type="ARBA" id="ARBA00022737"/>
    </source>
</evidence>
<dbReference type="GO" id="GO:0016887">
    <property type="term" value="F:ATP hydrolysis activity"/>
    <property type="evidence" value="ECO:0007669"/>
    <property type="project" value="InterPro"/>
</dbReference>
<evidence type="ECO:0000256" key="8">
    <source>
        <dbReference type="ARBA" id="ARBA00023136"/>
    </source>
</evidence>
<dbReference type="InterPro" id="IPR017871">
    <property type="entry name" value="ABC_transporter-like_CS"/>
</dbReference>
<gene>
    <name evidence="10" type="ORF">C8D99_10499</name>
</gene>
<evidence type="ECO:0000259" key="9">
    <source>
        <dbReference type="PROSITE" id="PS50893"/>
    </source>
</evidence>
<evidence type="ECO:0000256" key="1">
    <source>
        <dbReference type="ARBA" id="ARBA00022448"/>
    </source>
</evidence>
<evidence type="ECO:0000256" key="3">
    <source>
        <dbReference type="ARBA" id="ARBA00022597"/>
    </source>
</evidence>
<dbReference type="GO" id="GO:0005524">
    <property type="term" value="F:ATP binding"/>
    <property type="evidence" value="ECO:0007669"/>
    <property type="project" value="UniProtKB-KW"/>
</dbReference>
<evidence type="ECO:0000313" key="10">
    <source>
        <dbReference type="EMBL" id="TDY61858.1"/>
    </source>
</evidence>
<evidence type="ECO:0000256" key="5">
    <source>
        <dbReference type="ARBA" id="ARBA00022741"/>
    </source>
</evidence>
<dbReference type="InterPro" id="IPR003439">
    <property type="entry name" value="ABC_transporter-like_ATP-bd"/>
</dbReference>